<evidence type="ECO:0000313" key="2">
    <source>
        <dbReference type="EMBL" id="TFK50301.1"/>
    </source>
</evidence>
<keyword evidence="3" id="KW-1185">Reference proteome</keyword>
<gene>
    <name evidence="2" type="ORF">OE88DRAFT_1660560</name>
</gene>
<feature type="compositionally biased region" description="Polar residues" evidence="1">
    <location>
        <begin position="21"/>
        <end position="33"/>
    </location>
</feature>
<reference evidence="2 3" key="1">
    <citation type="journal article" date="2019" name="Nat. Ecol. Evol.">
        <title>Megaphylogeny resolves global patterns of mushroom evolution.</title>
        <authorList>
            <person name="Varga T."/>
            <person name="Krizsan K."/>
            <person name="Foldi C."/>
            <person name="Dima B."/>
            <person name="Sanchez-Garcia M."/>
            <person name="Sanchez-Ramirez S."/>
            <person name="Szollosi G.J."/>
            <person name="Szarkandi J.G."/>
            <person name="Papp V."/>
            <person name="Albert L."/>
            <person name="Andreopoulos W."/>
            <person name="Angelini C."/>
            <person name="Antonin V."/>
            <person name="Barry K.W."/>
            <person name="Bougher N.L."/>
            <person name="Buchanan P."/>
            <person name="Buyck B."/>
            <person name="Bense V."/>
            <person name="Catcheside P."/>
            <person name="Chovatia M."/>
            <person name="Cooper J."/>
            <person name="Damon W."/>
            <person name="Desjardin D."/>
            <person name="Finy P."/>
            <person name="Geml J."/>
            <person name="Haridas S."/>
            <person name="Hughes K."/>
            <person name="Justo A."/>
            <person name="Karasinski D."/>
            <person name="Kautmanova I."/>
            <person name="Kiss B."/>
            <person name="Kocsube S."/>
            <person name="Kotiranta H."/>
            <person name="LaButti K.M."/>
            <person name="Lechner B.E."/>
            <person name="Liimatainen K."/>
            <person name="Lipzen A."/>
            <person name="Lukacs Z."/>
            <person name="Mihaltcheva S."/>
            <person name="Morgado L.N."/>
            <person name="Niskanen T."/>
            <person name="Noordeloos M.E."/>
            <person name="Ohm R.A."/>
            <person name="Ortiz-Santana B."/>
            <person name="Ovrebo C."/>
            <person name="Racz N."/>
            <person name="Riley R."/>
            <person name="Savchenko A."/>
            <person name="Shiryaev A."/>
            <person name="Soop K."/>
            <person name="Spirin V."/>
            <person name="Szebenyi C."/>
            <person name="Tomsovsky M."/>
            <person name="Tulloss R.E."/>
            <person name="Uehling J."/>
            <person name="Grigoriev I.V."/>
            <person name="Vagvolgyi C."/>
            <person name="Papp T."/>
            <person name="Martin F.M."/>
            <person name="Miettinen O."/>
            <person name="Hibbett D.S."/>
            <person name="Nagy L.G."/>
        </authorList>
    </citation>
    <scope>NUCLEOTIDE SEQUENCE [LARGE SCALE GENOMIC DNA]</scope>
    <source>
        <strain evidence="2 3">OMC1185</strain>
    </source>
</reference>
<proteinExistence type="predicted"/>
<name>A0A5C3N900_9AGAM</name>
<feature type="region of interest" description="Disordered" evidence="1">
    <location>
        <begin position="1"/>
        <end position="51"/>
    </location>
</feature>
<dbReference type="AlphaFoldDB" id="A0A5C3N900"/>
<sequence>MERPGQNSKHAETFPAVFTRPSRTTEVKSSVETSVIDLPAEEQENTASSPTQPLYLRIPKWARHLSRDHQEAVARGDLEFLDTFVERSWCPSYSDSEDDTDSSRSASPCSEAMYVVNWDESMDLAQVEPRDGDSDDEERMPSLASYMRVVWNMGDDTREHRPTVSSPERAMEERFEEDPLPSLTTYMRVLELTGAADDMD</sequence>
<evidence type="ECO:0000256" key="1">
    <source>
        <dbReference type="SAM" id="MobiDB-lite"/>
    </source>
</evidence>
<protein>
    <submittedName>
        <fullName evidence="2">Uncharacterized protein</fullName>
    </submittedName>
</protein>
<evidence type="ECO:0000313" key="3">
    <source>
        <dbReference type="Proteomes" id="UP000305948"/>
    </source>
</evidence>
<accession>A0A5C3N900</accession>
<feature type="region of interest" description="Disordered" evidence="1">
    <location>
        <begin position="157"/>
        <end position="182"/>
    </location>
</feature>
<organism evidence="2 3">
    <name type="scientific">Heliocybe sulcata</name>
    <dbReference type="NCBI Taxonomy" id="5364"/>
    <lineage>
        <taxon>Eukaryota</taxon>
        <taxon>Fungi</taxon>
        <taxon>Dikarya</taxon>
        <taxon>Basidiomycota</taxon>
        <taxon>Agaricomycotina</taxon>
        <taxon>Agaricomycetes</taxon>
        <taxon>Gloeophyllales</taxon>
        <taxon>Gloeophyllaceae</taxon>
        <taxon>Heliocybe</taxon>
    </lineage>
</organism>
<dbReference type="Proteomes" id="UP000305948">
    <property type="component" value="Unassembled WGS sequence"/>
</dbReference>
<dbReference type="EMBL" id="ML213513">
    <property type="protein sequence ID" value="TFK50301.1"/>
    <property type="molecule type" value="Genomic_DNA"/>
</dbReference>